<dbReference type="InterPro" id="IPR031919">
    <property type="entry name" value="Fucosidase_C"/>
</dbReference>
<evidence type="ECO:0000256" key="3">
    <source>
        <dbReference type="ARBA" id="ARBA00012662"/>
    </source>
</evidence>
<dbReference type="GO" id="GO:0004560">
    <property type="term" value="F:alpha-L-fucosidase activity"/>
    <property type="evidence" value="ECO:0007669"/>
    <property type="project" value="InterPro"/>
</dbReference>
<feature type="domain" description="Glycoside hydrolase family 29 N-terminal" evidence="7">
    <location>
        <begin position="74"/>
        <end position="443"/>
    </location>
</feature>
<keyword evidence="4" id="KW-0732">Signal</keyword>
<evidence type="ECO:0000256" key="4">
    <source>
        <dbReference type="ARBA" id="ARBA00022729"/>
    </source>
</evidence>
<dbReference type="PANTHER" id="PTHR10030">
    <property type="entry name" value="ALPHA-L-FUCOSIDASE"/>
    <property type="match status" value="1"/>
</dbReference>
<dbReference type="FunFam" id="3.20.20.80:FF:000158">
    <property type="entry name" value="Exported alpha-L-fucosidase"/>
    <property type="match status" value="1"/>
</dbReference>
<dbReference type="SUPFAM" id="SSF51445">
    <property type="entry name" value="(Trans)glycosidases"/>
    <property type="match status" value="1"/>
</dbReference>
<protein>
    <recommendedName>
        <fullName evidence="3">alpha-L-fucosidase</fullName>
        <ecNumber evidence="3">3.2.1.51</ecNumber>
    </recommendedName>
</protein>
<evidence type="ECO:0000256" key="1">
    <source>
        <dbReference type="ARBA" id="ARBA00004071"/>
    </source>
</evidence>
<dbReference type="Proteomes" id="UP000319908">
    <property type="component" value="Unassembled WGS sequence"/>
</dbReference>
<evidence type="ECO:0000313" key="10">
    <source>
        <dbReference type="Proteomes" id="UP000319908"/>
    </source>
</evidence>
<dbReference type="InterPro" id="IPR013780">
    <property type="entry name" value="Glyco_hydro_b"/>
</dbReference>
<dbReference type="AlphaFoldDB" id="A0A5C6BJ05"/>
<evidence type="ECO:0000313" key="9">
    <source>
        <dbReference type="EMBL" id="TWU10404.1"/>
    </source>
</evidence>
<dbReference type="GO" id="GO:0006004">
    <property type="term" value="P:fucose metabolic process"/>
    <property type="evidence" value="ECO:0007669"/>
    <property type="project" value="InterPro"/>
</dbReference>
<evidence type="ECO:0000256" key="6">
    <source>
        <dbReference type="ARBA" id="ARBA00023295"/>
    </source>
</evidence>
<evidence type="ECO:0000259" key="8">
    <source>
        <dbReference type="Pfam" id="PF16757"/>
    </source>
</evidence>
<dbReference type="Gene3D" id="3.20.20.80">
    <property type="entry name" value="Glycosidases"/>
    <property type="match status" value="1"/>
</dbReference>
<name>A0A5C6BJ05_9BACT</name>
<comment type="function">
    <text evidence="1">Alpha-L-fucosidase is responsible for hydrolyzing the alpha-1,6-linked fucose joined to the reducing-end N-acetylglucosamine of the carbohydrate moieties of glycoproteins.</text>
</comment>
<sequence>MLLSRPREEAKAAVSFQSALLSKPILMRRTNLFATLVCLLSMGTALLTASADDATAPHPQVAPALEKIDAVIGEGPFHANWESLGKYEIPQWYQDAKFGIFIHWGVYSVPAYGSEWYPRQMYIDTERRGDNFFAHHIETYGPQSKFGYKDFIPMFKAEKFNADQWADLFARAGAKYVVPVAEHHDGFPMYDCSFTEWDATEMGPHRDIIAELSKSIRQRGMKLGLSSHRAFNWKYYVRRPEFDNAAPQFARLYGRPMPFLFEPDADNYQARFEPQDKQFKDDWLARTCELVDKYNPDLVWFDFGITAGQETTYDTNHFSPYLQRFAAYYYDVSQKRSGSPGVINYKWQAFPEDAAVLDLERSKMDAIREPFWQTDTAISSSSWGYTQNQKYKSAGRLVDDLVDIVSKNGCLLLNVGPRADGTIPTEDQKILLSIGDWLRINGEAIYHTTHWKVYGEGPTQTATGHLSEKKNLPFTAKDIRFTSKDDTLYAILLDWPESREVTIKTLADGAEFALTDIDSIELLGSPDEVQWKADREGLHVTLPDAKPCEFAYVLKIR</sequence>
<dbReference type="GO" id="GO:0016139">
    <property type="term" value="P:glycoside catabolic process"/>
    <property type="evidence" value="ECO:0007669"/>
    <property type="project" value="TreeGrafter"/>
</dbReference>
<gene>
    <name evidence="9" type="ORF">Poly21_43080</name>
</gene>
<dbReference type="Gene3D" id="2.60.40.1180">
    <property type="entry name" value="Golgi alpha-mannosidase II"/>
    <property type="match status" value="1"/>
</dbReference>
<keyword evidence="10" id="KW-1185">Reference proteome</keyword>
<dbReference type="EC" id="3.2.1.51" evidence="3"/>
<dbReference type="SMART" id="SM00812">
    <property type="entry name" value="Alpha_L_fucos"/>
    <property type="match status" value="1"/>
</dbReference>
<reference evidence="9 10" key="1">
    <citation type="journal article" date="2020" name="Antonie Van Leeuwenhoek">
        <title>Rhodopirellula heiligendammensis sp. nov., Rhodopirellula pilleata sp. nov., and Rhodopirellula solitaria sp. nov. isolated from natural or artificial marine surfaces in Northern Germany and California, USA, and emended description of the genus Rhodopirellula.</title>
        <authorList>
            <person name="Kallscheuer N."/>
            <person name="Wiegand S."/>
            <person name="Jogler M."/>
            <person name="Boedeker C."/>
            <person name="Peeters S.H."/>
            <person name="Rast P."/>
            <person name="Heuer A."/>
            <person name="Jetten M.S.M."/>
            <person name="Rohde M."/>
            <person name="Jogler C."/>
        </authorList>
    </citation>
    <scope>NUCLEOTIDE SEQUENCE [LARGE SCALE GENOMIC DNA]</scope>
    <source>
        <strain evidence="9 10">Poly21</strain>
    </source>
</reference>
<keyword evidence="5" id="KW-0378">Hydrolase</keyword>
<dbReference type="PANTHER" id="PTHR10030:SF37">
    <property type="entry name" value="ALPHA-L-FUCOSIDASE-RELATED"/>
    <property type="match status" value="1"/>
</dbReference>
<dbReference type="InterPro" id="IPR017853">
    <property type="entry name" value="GH"/>
</dbReference>
<comment type="similarity">
    <text evidence="2">Belongs to the glycosyl hydrolase 29 family.</text>
</comment>
<dbReference type="EMBL" id="SJPU01000003">
    <property type="protein sequence ID" value="TWU10404.1"/>
    <property type="molecule type" value="Genomic_DNA"/>
</dbReference>
<dbReference type="InterPro" id="IPR057739">
    <property type="entry name" value="Glyco_hydro_29_N"/>
</dbReference>
<accession>A0A5C6BJ05</accession>
<dbReference type="InterPro" id="IPR000933">
    <property type="entry name" value="Glyco_hydro_29"/>
</dbReference>
<evidence type="ECO:0000259" key="7">
    <source>
        <dbReference type="Pfam" id="PF01120"/>
    </source>
</evidence>
<evidence type="ECO:0000256" key="2">
    <source>
        <dbReference type="ARBA" id="ARBA00007951"/>
    </source>
</evidence>
<organism evidence="9 10">
    <name type="scientific">Allorhodopirellula heiligendammensis</name>
    <dbReference type="NCBI Taxonomy" id="2714739"/>
    <lineage>
        <taxon>Bacteria</taxon>
        <taxon>Pseudomonadati</taxon>
        <taxon>Planctomycetota</taxon>
        <taxon>Planctomycetia</taxon>
        <taxon>Pirellulales</taxon>
        <taxon>Pirellulaceae</taxon>
        <taxon>Allorhodopirellula</taxon>
    </lineage>
</organism>
<proteinExistence type="inferred from homology"/>
<dbReference type="Pfam" id="PF16757">
    <property type="entry name" value="Fucosidase_C"/>
    <property type="match status" value="1"/>
</dbReference>
<dbReference type="InterPro" id="IPR016286">
    <property type="entry name" value="FUC_metazoa-typ"/>
</dbReference>
<dbReference type="PIRSF" id="PIRSF001092">
    <property type="entry name" value="Alpha-L-fucosidase"/>
    <property type="match status" value="1"/>
</dbReference>
<comment type="caution">
    <text evidence="9">The sequence shown here is derived from an EMBL/GenBank/DDBJ whole genome shotgun (WGS) entry which is preliminary data.</text>
</comment>
<feature type="domain" description="Alpha-L-fucosidase C-terminal" evidence="8">
    <location>
        <begin position="475"/>
        <end position="556"/>
    </location>
</feature>
<dbReference type="Pfam" id="PF01120">
    <property type="entry name" value="Alpha_L_fucos"/>
    <property type="match status" value="1"/>
</dbReference>
<keyword evidence="6" id="KW-0326">Glycosidase</keyword>
<dbReference type="GO" id="GO:0005764">
    <property type="term" value="C:lysosome"/>
    <property type="evidence" value="ECO:0007669"/>
    <property type="project" value="TreeGrafter"/>
</dbReference>
<evidence type="ECO:0000256" key="5">
    <source>
        <dbReference type="ARBA" id="ARBA00022801"/>
    </source>
</evidence>